<evidence type="ECO:0000259" key="5">
    <source>
        <dbReference type="PROSITE" id="PS50113"/>
    </source>
</evidence>
<dbReference type="Pfam" id="PF08448">
    <property type="entry name" value="PAS_4"/>
    <property type="match status" value="1"/>
</dbReference>
<organism evidence="8 9">
    <name type="scientific">Usitatibacter palustris</name>
    <dbReference type="NCBI Taxonomy" id="2732487"/>
    <lineage>
        <taxon>Bacteria</taxon>
        <taxon>Pseudomonadati</taxon>
        <taxon>Pseudomonadota</taxon>
        <taxon>Betaproteobacteria</taxon>
        <taxon>Nitrosomonadales</taxon>
        <taxon>Usitatibacteraceae</taxon>
        <taxon>Usitatibacter</taxon>
    </lineage>
</organism>
<dbReference type="InterPro" id="IPR035965">
    <property type="entry name" value="PAS-like_dom_sf"/>
</dbReference>
<dbReference type="InterPro" id="IPR000014">
    <property type="entry name" value="PAS"/>
</dbReference>
<dbReference type="Gene3D" id="3.30.70.270">
    <property type="match status" value="1"/>
</dbReference>
<feature type="transmembrane region" description="Helical" evidence="3">
    <location>
        <begin position="175"/>
        <end position="192"/>
    </location>
</feature>
<dbReference type="RefSeq" id="WP_171163738.1">
    <property type="nucleotide sequence ID" value="NZ_CP053073.1"/>
</dbReference>
<evidence type="ECO:0000256" key="1">
    <source>
        <dbReference type="ARBA" id="ARBA00051114"/>
    </source>
</evidence>
<dbReference type="InterPro" id="IPR035919">
    <property type="entry name" value="EAL_sf"/>
</dbReference>
<dbReference type="InParanoid" id="A0A6M4H8P7"/>
<dbReference type="KEGG" id="upl:DSM104440_02814"/>
<dbReference type="CDD" id="cd01948">
    <property type="entry name" value="EAL"/>
    <property type="match status" value="1"/>
</dbReference>
<dbReference type="NCBIfam" id="TIGR00229">
    <property type="entry name" value="sensory_box"/>
    <property type="match status" value="1"/>
</dbReference>
<feature type="domain" description="EAL" evidence="6">
    <location>
        <begin position="546"/>
        <end position="800"/>
    </location>
</feature>
<dbReference type="Pfam" id="PF00990">
    <property type="entry name" value="GGDEF"/>
    <property type="match status" value="1"/>
</dbReference>
<feature type="coiled-coil region" evidence="2">
    <location>
        <begin position="213"/>
        <end position="251"/>
    </location>
</feature>
<feature type="domain" description="PAS" evidence="4">
    <location>
        <begin position="247"/>
        <end position="317"/>
    </location>
</feature>
<feature type="transmembrane region" description="Helical" evidence="3">
    <location>
        <begin position="151"/>
        <end position="168"/>
    </location>
</feature>
<dbReference type="InterPro" id="IPR000700">
    <property type="entry name" value="PAS-assoc_C"/>
</dbReference>
<proteinExistence type="predicted"/>
<dbReference type="NCBIfam" id="TIGR00254">
    <property type="entry name" value="GGDEF"/>
    <property type="match status" value="1"/>
</dbReference>
<reference evidence="8 9" key="1">
    <citation type="submission" date="2020-04" db="EMBL/GenBank/DDBJ databases">
        <title>Usitatibacter rugosus gen. nov., sp. nov. and Usitatibacter palustris sp. nov., novel members of Usitatibacteraceae fam. nov. within the order Nitrosomonadales isolated from soil.</title>
        <authorList>
            <person name="Huber K.J."/>
            <person name="Neumann-Schaal M."/>
            <person name="Geppert A."/>
            <person name="Luckner M."/>
            <person name="Wanner G."/>
            <person name="Overmann J."/>
        </authorList>
    </citation>
    <scope>NUCLEOTIDE SEQUENCE [LARGE SCALE GENOMIC DNA]</scope>
    <source>
        <strain evidence="8 9">Swamp67</strain>
    </source>
</reference>
<comment type="catalytic activity">
    <reaction evidence="1">
        <text>3',3'-c-di-GMP + H2O = 5'-phosphoguanylyl(3'-&gt;5')guanosine + H(+)</text>
        <dbReference type="Rhea" id="RHEA:24902"/>
        <dbReference type="ChEBI" id="CHEBI:15377"/>
        <dbReference type="ChEBI" id="CHEBI:15378"/>
        <dbReference type="ChEBI" id="CHEBI:58754"/>
        <dbReference type="ChEBI" id="CHEBI:58805"/>
        <dbReference type="EC" id="3.1.4.52"/>
    </reaction>
    <physiologicalReaction direction="left-to-right" evidence="1">
        <dbReference type="Rhea" id="RHEA:24903"/>
    </physiologicalReaction>
</comment>
<dbReference type="SMART" id="SM00052">
    <property type="entry name" value="EAL"/>
    <property type="match status" value="1"/>
</dbReference>
<dbReference type="PROSITE" id="PS50113">
    <property type="entry name" value="PAC"/>
    <property type="match status" value="1"/>
</dbReference>
<dbReference type="InterPro" id="IPR043128">
    <property type="entry name" value="Rev_trsase/Diguanyl_cyclase"/>
</dbReference>
<dbReference type="SUPFAM" id="SSF55073">
    <property type="entry name" value="Nucleotide cyclase"/>
    <property type="match status" value="1"/>
</dbReference>
<dbReference type="SMART" id="SM00091">
    <property type="entry name" value="PAS"/>
    <property type="match status" value="1"/>
</dbReference>
<dbReference type="Proteomes" id="UP000503096">
    <property type="component" value="Chromosome"/>
</dbReference>
<keyword evidence="3" id="KW-0472">Membrane</keyword>
<dbReference type="InterPro" id="IPR001633">
    <property type="entry name" value="EAL_dom"/>
</dbReference>
<evidence type="ECO:0008006" key="10">
    <source>
        <dbReference type="Google" id="ProtNLM"/>
    </source>
</evidence>
<keyword evidence="3" id="KW-1133">Transmembrane helix</keyword>
<dbReference type="CDD" id="cd00130">
    <property type="entry name" value="PAS"/>
    <property type="match status" value="1"/>
</dbReference>
<dbReference type="InterPro" id="IPR000160">
    <property type="entry name" value="GGDEF_dom"/>
</dbReference>
<dbReference type="PROSITE" id="PS50112">
    <property type="entry name" value="PAS"/>
    <property type="match status" value="1"/>
</dbReference>
<sequence length="814" mass="91031">MTPYESPAAPIAPAPAPEARLFAEQVRLLFRFSLVEYLATLLVIFILGAILWEDLARPALFAWFVGISIVTVVRYALYKTYINTTPPEDELPSWERWFLIGSTLTAILWAVIGTALFPDAARAAQRVSVALLVTLLLTGAVAYYAPHRFAYKLTAFVGLVPLSSSLVFSQDRPQMFLGGLILCLAIVLPMVHTKVYSALVESLTTRREREHLHGELVKESERLQEANDALADEMVERLKAQQAELLAAQKLRMHFERTPLGVIEWDRAFKVTAWNPAAEAIFGYQSADALGRSATFVVASSEAESIEAMWKELAESGEGAKTTLANVTRSGRTIHCEWYNTTLLDPGGRIMGYASLVQDITERLNTERTIHYMAHHDALTGLPNRRLMQDRLSQAIMSARRKQRHVAVLFLDLDRFKVVNDTLGHDTGDFILKDVSQRLLTCVREVDTVSREGGDEFVVILPDLERPENARVVAEKILKELTRPVEIGGHEIHVTTSIGISHYPNDATDVNHLLKHADNAMYQAKDAGRNTVRFFTGDLNFLLSKRLEIEGRLRRAIDNEEFFLRYQPQVELATGRIIGMEALIRWNDPQRGEIFPKDFIFVAEELGIIVQLGEWVFRTACGQLKAWEDEGLPSITVSINISPRQFMSRRLVPTLLSIIRETGADPRRVELEITETMIMRNLEQSVQTLEHLRSVGMQVAVDDFGVGYSSLGQLKRLPATSMKIDRSFIANVPEDASSGSITEAIIAMAKRLKLRVIAEGVETRAQLEFLRANHCEAFQGYLFSRPVTSLEATAMLKAQAAAMAAETTKTAAAE</sequence>
<dbReference type="SUPFAM" id="SSF141868">
    <property type="entry name" value="EAL domain-like"/>
    <property type="match status" value="1"/>
</dbReference>
<dbReference type="InterPro" id="IPR052155">
    <property type="entry name" value="Biofilm_reg_signaling"/>
</dbReference>
<dbReference type="AlphaFoldDB" id="A0A6M4H8P7"/>
<feature type="transmembrane region" description="Helical" evidence="3">
    <location>
        <begin position="97"/>
        <end position="117"/>
    </location>
</feature>
<evidence type="ECO:0000256" key="2">
    <source>
        <dbReference type="SAM" id="Coils"/>
    </source>
</evidence>
<dbReference type="PROSITE" id="PS50887">
    <property type="entry name" value="GGDEF"/>
    <property type="match status" value="1"/>
</dbReference>
<feature type="domain" description="GGDEF" evidence="7">
    <location>
        <begin position="404"/>
        <end position="537"/>
    </location>
</feature>
<accession>A0A6M4H8P7</accession>
<feature type="transmembrane region" description="Helical" evidence="3">
    <location>
        <begin position="129"/>
        <end position="145"/>
    </location>
</feature>
<dbReference type="Gene3D" id="3.20.20.450">
    <property type="entry name" value="EAL domain"/>
    <property type="match status" value="1"/>
</dbReference>
<dbReference type="Gene3D" id="3.30.450.20">
    <property type="entry name" value="PAS domain"/>
    <property type="match status" value="1"/>
</dbReference>
<protein>
    <recommendedName>
        <fullName evidence="10">PAS domain S-box-containing protein/diguanylate cyclase (GGDEF) domain-containing protein</fullName>
    </recommendedName>
</protein>
<evidence type="ECO:0000259" key="7">
    <source>
        <dbReference type="PROSITE" id="PS50887"/>
    </source>
</evidence>
<keyword evidence="2" id="KW-0175">Coiled coil</keyword>
<feature type="transmembrane region" description="Helical" evidence="3">
    <location>
        <begin position="28"/>
        <end position="52"/>
    </location>
</feature>
<dbReference type="InterPro" id="IPR013656">
    <property type="entry name" value="PAS_4"/>
</dbReference>
<dbReference type="FunFam" id="3.20.20.450:FF:000001">
    <property type="entry name" value="Cyclic di-GMP phosphodiesterase yahA"/>
    <property type="match status" value="1"/>
</dbReference>
<dbReference type="FunFam" id="3.30.70.270:FF:000001">
    <property type="entry name" value="Diguanylate cyclase domain protein"/>
    <property type="match status" value="1"/>
</dbReference>
<evidence type="ECO:0000259" key="4">
    <source>
        <dbReference type="PROSITE" id="PS50112"/>
    </source>
</evidence>
<evidence type="ECO:0000256" key="3">
    <source>
        <dbReference type="SAM" id="Phobius"/>
    </source>
</evidence>
<dbReference type="Pfam" id="PF00563">
    <property type="entry name" value="EAL"/>
    <property type="match status" value="1"/>
</dbReference>
<feature type="transmembrane region" description="Helical" evidence="3">
    <location>
        <begin position="59"/>
        <end position="77"/>
    </location>
</feature>
<dbReference type="PANTHER" id="PTHR44757:SF2">
    <property type="entry name" value="BIOFILM ARCHITECTURE MAINTENANCE PROTEIN MBAA"/>
    <property type="match status" value="1"/>
</dbReference>
<dbReference type="PANTHER" id="PTHR44757">
    <property type="entry name" value="DIGUANYLATE CYCLASE DGCP"/>
    <property type="match status" value="1"/>
</dbReference>
<dbReference type="GO" id="GO:0071111">
    <property type="term" value="F:cyclic-guanylate-specific phosphodiesterase activity"/>
    <property type="evidence" value="ECO:0007669"/>
    <property type="project" value="UniProtKB-EC"/>
</dbReference>
<dbReference type="GO" id="GO:0071732">
    <property type="term" value="P:cellular response to nitric oxide"/>
    <property type="evidence" value="ECO:0007669"/>
    <property type="project" value="UniProtKB-ARBA"/>
</dbReference>
<dbReference type="CDD" id="cd01949">
    <property type="entry name" value="GGDEF"/>
    <property type="match status" value="1"/>
</dbReference>
<dbReference type="PROSITE" id="PS50883">
    <property type="entry name" value="EAL"/>
    <property type="match status" value="1"/>
</dbReference>
<evidence type="ECO:0000259" key="6">
    <source>
        <dbReference type="PROSITE" id="PS50883"/>
    </source>
</evidence>
<dbReference type="SUPFAM" id="SSF55785">
    <property type="entry name" value="PYP-like sensor domain (PAS domain)"/>
    <property type="match status" value="1"/>
</dbReference>
<evidence type="ECO:0000313" key="8">
    <source>
        <dbReference type="EMBL" id="QJR15986.1"/>
    </source>
</evidence>
<dbReference type="InterPro" id="IPR029787">
    <property type="entry name" value="Nucleotide_cyclase"/>
</dbReference>
<gene>
    <name evidence="8" type="ORF">DSM104440_02814</name>
</gene>
<dbReference type="SMART" id="SM00267">
    <property type="entry name" value="GGDEF"/>
    <property type="match status" value="1"/>
</dbReference>
<keyword evidence="9" id="KW-1185">Reference proteome</keyword>
<dbReference type="EMBL" id="CP053073">
    <property type="protein sequence ID" value="QJR15986.1"/>
    <property type="molecule type" value="Genomic_DNA"/>
</dbReference>
<evidence type="ECO:0000313" key="9">
    <source>
        <dbReference type="Proteomes" id="UP000503096"/>
    </source>
</evidence>
<feature type="domain" description="PAC" evidence="5">
    <location>
        <begin position="318"/>
        <end position="372"/>
    </location>
</feature>
<keyword evidence="3" id="KW-0812">Transmembrane</keyword>
<name>A0A6M4H8P7_9PROT</name>